<dbReference type="FunFam" id="2.40.110.10:FF:000002">
    <property type="entry name" value="Acyl-CoA dehydrogenase fadE12"/>
    <property type="match status" value="1"/>
</dbReference>
<dbReference type="Pfam" id="PF02771">
    <property type="entry name" value="Acyl-CoA_dh_N"/>
    <property type="match status" value="1"/>
</dbReference>
<dbReference type="InterPro" id="IPR009075">
    <property type="entry name" value="AcylCo_DH/oxidase_C"/>
</dbReference>
<dbReference type="SUPFAM" id="SSF56645">
    <property type="entry name" value="Acyl-CoA dehydrogenase NM domain-like"/>
    <property type="match status" value="1"/>
</dbReference>
<dbReference type="AlphaFoldDB" id="A0A0J5FSY6"/>
<dbReference type="Gene3D" id="1.10.540.10">
    <property type="entry name" value="Acyl-CoA dehydrogenase/oxidase, N-terminal domain"/>
    <property type="match status" value="1"/>
</dbReference>
<dbReference type="PIRSF" id="PIRSF016578">
    <property type="entry name" value="HsaA"/>
    <property type="match status" value="1"/>
</dbReference>
<organism evidence="10 11">
    <name type="scientific">Xenorhabdus khoisanae</name>
    <dbReference type="NCBI Taxonomy" id="880157"/>
    <lineage>
        <taxon>Bacteria</taxon>
        <taxon>Pseudomonadati</taxon>
        <taxon>Pseudomonadota</taxon>
        <taxon>Gammaproteobacteria</taxon>
        <taxon>Enterobacterales</taxon>
        <taxon>Morganellaceae</taxon>
        <taxon>Xenorhabdus</taxon>
    </lineage>
</organism>
<dbReference type="PATRIC" id="fig|880157.4.peg.1989"/>
<evidence type="ECO:0000259" key="9">
    <source>
        <dbReference type="Pfam" id="PF02771"/>
    </source>
</evidence>
<evidence type="ECO:0000256" key="6">
    <source>
        <dbReference type="RuleBase" id="RU362125"/>
    </source>
</evidence>
<dbReference type="Pfam" id="PF02770">
    <property type="entry name" value="Acyl-CoA_dh_M"/>
    <property type="match status" value="1"/>
</dbReference>
<dbReference type="InterPro" id="IPR009100">
    <property type="entry name" value="AcylCoA_DH/oxidase_NM_dom_sf"/>
</dbReference>
<keyword evidence="11" id="KW-1185">Reference proteome</keyword>
<dbReference type="GO" id="GO:0050660">
    <property type="term" value="F:flavin adenine dinucleotide binding"/>
    <property type="evidence" value="ECO:0007669"/>
    <property type="project" value="InterPro"/>
</dbReference>
<dbReference type="PANTHER" id="PTHR43884:SF12">
    <property type="entry name" value="ISOVALERYL-COA DEHYDROGENASE, MITOCHONDRIAL-RELATED"/>
    <property type="match status" value="1"/>
</dbReference>
<comment type="cofactor">
    <cofactor evidence="1 6">
        <name>FAD</name>
        <dbReference type="ChEBI" id="CHEBI:57692"/>
    </cofactor>
</comment>
<sequence length="381" mass="41375">MSNRIDEHRISLRDNAVRFARDQLSMDIAASDRAGTFHRDGWQKCAEFGLISMAIPKDRGGAGAPLSDLLTVMEGLGYGCEDLGLLFSLNAHLWTVAMPLAIHGTPEQRLRFLPGLMDGSLIGANGSTEEEAGSDVFSMRTHAVRDGDSYILNGSKTYITNAPIADLCVIYATVDPTLGPLGITAFLVETTNPGIELSSPLEKMGMRTAQMGRITLKDCRVPADAILGREGRGVKVFESAMEHERGCILATTLGAMSRSLEACITHARKRRQFGQPIGKNQAISHRIADMKVNLDAARELVYRVGRLKDAGKDAMMEAACAKLFVSETYTKFSLDALRIYGAQGYLADSPTERELRNSIASVIYSGTSDIQRNIIASELGL</sequence>
<dbReference type="InterPro" id="IPR037069">
    <property type="entry name" value="AcylCoA_DH/ox_N_sf"/>
</dbReference>
<evidence type="ECO:0000259" key="8">
    <source>
        <dbReference type="Pfam" id="PF02770"/>
    </source>
</evidence>
<gene>
    <name evidence="10" type="ORF">AB204_09405</name>
</gene>
<feature type="domain" description="Acyl-CoA dehydrogenase/oxidase N-terminal" evidence="9">
    <location>
        <begin position="9"/>
        <end position="119"/>
    </location>
</feature>
<evidence type="ECO:0000259" key="7">
    <source>
        <dbReference type="Pfam" id="PF00441"/>
    </source>
</evidence>
<dbReference type="SUPFAM" id="SSF47203">
    <property type="entry name" value="Acyl-CoA dehydrogenase C-terminal domain-like"/>
    <property type="match status" value="1"/>
</dbReference>
<comment type="caution">
    <text evidence="10">The sequence shown here is derived from an EMBL/GenBank/DDBJ whole genome shotgun (WGS) entry which is preliminary data.</text>
</comment>
<evidence type="ECO:0000256" key="3">
    <source>
        <dbReference type="ARBA" id="ARBA00022630"/>
    </source>
</evidence>
<keyword evidence="3 6" id="KW-0285">Flavoprotein</keyword>
<evidence type="ECO:0000256" key="2">
    <source>
        <dbReference type="ARBA" id="ARBA00009347"/>
    </source>
</evidence>
<protein>
    <submittedName>
        <fullName evidence="10">Acyl-CoA dehydrogenase</fullName>
    </submittedName>
</protein>
<dbReference type="Gene3D" id="2.40.110.10">
    <property type="entry name" value="Butyryl-CoA Dehydrogenase, subunit A, domain 2"/>
    <property type="match status" value="1"/>
</dbReference>
<dbReference type="InterPro" id="IPR013786">
    <property type="entry name" value="AcylCoA_DH/ox_N"/>
</dbReference>
<evidence type="ECO:0000313" key="10">
    <source>
        <dbReference type="EMBL" id="KMJ45376.1"/>
    </source>
</evidence>
<dbReference type="STRING" id="880157.AB204_09405"/>
<dbReference type="Proteomes" id="UP000036277">
    <property type="component" value="Unassembled WGS sequence"/>
</dbReference>
<dbReference type="PANTHER" id="PTHR43884">
    <property type="entry name" value="ACYL-COA DEHYDROGENASE"/>
    <property type="match status" value="1"/>
</dbReference>
<reference evidence="10 11" key="1">
    <citation type="submission" date="2015-06" db="EMBL/GenBank/DDBJ databases">
        <title>Draft Whole-Genome Sequence of the Entomopathogenic Bacterium Xenorhabdus khoisanae.</title>
        <authorList>
            <person name="Naidoo S."/>
            <person name="Featherston J."/>
            <person name="Gray V.M."/>
        </authorList>
    </citation>
    <scope>NUCLEOTIDE SEQUENCE [LARGE SCALE GENOMIC DNA]</scope>
    <source>
        <strain evidence="10 11">MCB</strain>
    </source>
</reference>
<dbReference type="Gene3D" id="1.20.140.10">
    <property type="entry name" value="Butyryl-CoA Dehydrogenase, subunit A, domain 3"/>
    <property type="match status" value="1"/>
</dbReference>
<keyword evidence="5 6" id="KW-0560">Oxidoreductase</keyword>
<proteinExistence type="inferred from homology"/>
<dbReference type="EMBL" id="LFCV01000055">
    <property type="protein sequence ID" value="KMJ45376.1"/>
    <property type="molecule type" value="Genomic_DNA"/>
</dbReference>
<evidence type="ECO:0000256" key="1">
    <source>
        <dbReference type="ARBA" id="ARBA00001974"/>
    </source>
</evidence>
<dbReference type="GO" id="GO:0003995">
    <property type="term" value="F:acyl-CoA dehydrogenase activity"/>
    <property type="evidence" value="ECO:0007669"/>
    <property type="project" value="TreeGrafter"/>
</dbReference>
<name>A0A0J5FSY6_9GAMM</name>
<dbReference type="InterPro" id="IPR006091">
    <property type="entry name" value="Acyl-CoA_Oxase/DH_mid-dom"/>
</dbReference>
<accession>A0A0J5FSY6</accession>
<keyword evidence="4 6" id="KW-0274">FAD</keyword>
<dbReference type="RefSeq" id="WP_047963117.1">
    <property type="nucleotide sequence ID" value="NZ_CAWMBG010000055.1"/>
</dbReference>
<dbReference type="OrthoDB" id="9769473at2"/>
<feature type="domain" description="Acyl-CoA oxidase/dehydrogenase middle" evidence="8">
    <location>
        <begin position="126"/>
        <end position="219"/>
    </location>
</feature>
<feature type="domain" description="Acyl-CoA dehydrogenase/oxidase C-terminal" evidence="7">
    <location>
        <begin position="231"/>
        <end position="379"/>
    </location>
</feature>
<comment type="similarity">
    <text evidence="2 6">Belongs to the acyl-CoA dehydrogenase family.</text>
</comment>
<evidence type="ECO:0000256" key="4">
    <source>
        <dbReference type="ARBA" id="ARBA00022827"/>
    </source>
</evidence>
<dbReference type="InterPro" id="IPR046373">
    <property type="entry name" value="Acyl-CoA_Oxase/DH_mid-dom_sf"/>
</dbReference>
<evidence type="ECO:0000313" key="11">
    <source>
        <dbReference type="Proteomes" id="UP000036277"/>
    </source>
</evidence>
<dbReference type="Pfam" id="PF00441">
    <property type="entry name" value="Acyl-CoA_dh_1"/>
    <property type="match status" value="1"/>
</dbReference>
<evidence type="ECO:0000256" key="5">
    <source>
        <dbReference type="ARBA" id="ARBA00023002"/>
    </source>
</evidence>
<dbReference type="InterPro" id="IPR036250">
    <property type="entry name" value="AcylCo_DH-like_C"/>
</dbReference>
<dbReference type="FunFam" id="1.20.140.10:FF:000001">
    <property type="entry name" value="Acyl-CoA dehydrogenase"/>
    <property type="match status" value="1"/>
</dbReference>